<dbReference type="Pfam" id="PF06182">
    <property type="entry name" value="ABC2_membrane_6"/>
    <property type="match status" value="1"/>
</dbReference>
<feature type="transmembrane region" description="Helical" evidence="1">
    <location>
        <begin position="149"/>
        <end position="177"/>
    </location>
</feature>
<comment type="caution">
    <text evidence="2">The sequence shown here is derived from an EMBL/GenBank/DDBJ whole genome shotgun (WGS) entry which is preliminary data.</text>
</comment>
<proteinExistence type="predicted"/>
<accession>A0A1F5Z045</accession>
<feature type="transmembrane region" description="Helical" evidence="1">
    <location>
        <begin position="197"/>
        <end position="218"/>
    </location>
</feature>
<dbReference type="STRING" id="1798377.A2872_03225"/>
<evidence type="ECO:0000256" key="1">
    <source>
        <dbReference type="SAM" id="Phobius"/>
    </source>
</evidence>
<protein>
    <recommendedName>
        <fullName evidence="4">ABC transporter permease</fullName>
    </recommendedName>
</protein>
<reference evidence="2 3" key="1">
    <citation type="journal article" date="2016" name="Nat. Commun.">
        <title>Thousands of microbial genomes shed light on interconnected biogeochemical processes in an aquifer system.</title>
        <authorList>
            <person name="Anantharaman K."/>
            <person name="Brown C.T."/>
            <person name="Hug L.A."/>
            <person name="Sharon I."/>
            <person name="Castelle C.J."/>
            <person name="Probst A.J."/>
            <person name="Thomas B.C."/>
            <person name="Singh A."/>
            <person name="Wilkins M.J."/>
            <person name="Karaoz U."/>
            <person name="Brodie E.L."/>
            <person name="Williams K.H."/>
            <person name="Hubbard S.S."/>
            <person name="Banfield J.F."/>
        </authorList>
    </citation>
    <scope>NUCLEOTIDE SEQUENCE [LARGE SCALE GENOMIC DNA]</scope>
</reference>
<keyword evidence="1" id="KW-1133">Transmembrane helix</keyword>
<feature type="transmembrane region" description="Helical" evidence="1">
    <location>
        <begin position="230"/>
        <end position="250"/>
    </location>
</feature>
<gene>
    <name evidence="2" type="ORF">A2872_03225</name>
</gene>
<feature type="transmembrane region" description="Helical" evidence="1">
    <location>
        <begin position="27"/>
        <end position="50"/>
    </location>
</feature>
<dbReference type="AlphaFoldDB" id="A0A1F5Z045"/>
<evidence type="ECO:0000313" key="2">
    <source>
        <dbReference type="EMBL" id="OGG05801.1"/>
    </source>
</evidence>
<dbReference type="InterPro" id="IPR010390">
    <property type="entry name" value="ABC-2_transporter-like"/>
</dbReference>
<organism evidence="2 3">
    <name type="scientific">Candidatus Gottesmanbacteria bacterium RIFCSPHIGHO2_01_FULL_42_12</name>
    <dbReference type="NCBI Taxonomy" id="1798377"/>
    <lineage>
        <taxon>Bacteria</taxon>
        <taxon>Candidatus Gottesmaniibacteriota</taxon>
    </lineage>
</organism>
<dbReference type="EMBL" id="MFJG01000028">
    <property type="protein sequence ID" value="OGG05801.1"/>
    <property type="molecule type" value="Genomic_DNA"/>
</dbReference>
<dbReference type="PANTHER" id="PTHR36833">
    <property type="entry name" value="SLR0610 PROTEIN-RELATED"/>
    <property type="match status" value="1"/>
</dbReference>
<keyword evidence="1" id="KW-0812">Transmembrane</keyword>
<name>A0A1F5Z045_9BACT</name>
<dbReference type="PANTHER" id="PTHR36833:SF2">
    <property type="entry name" value="SLR0610 PROTEIN"/>
    <property type="match status" value="1"/>
</dbReference>
<evidence type="ECO:0000313" key="3">
    <source>
        <dbReference type="Proteomes" id="UP000178681"/>
    </source>
</evidence>
<keyword evidence="1" id="KW-0472">Membrane</keyword>
<dbReference type="Proteomes" id="UP000178681">
    <property type="component" value="Unassembled WGS sequence"/>
</dbReference>
<evidence type="ECO:0008006" key="4">
    <source>
        <dbReference type="Google" id="ProtNLM"/>
    </source>
</evidence>
<feature type="transmembrane region" description="Helical" evidence="1">
    <location>
        <begin position="62"/>
        <end position="80"/>
    </location>
</feature>
<sequence>MKRYLSILVSLARYGLAQLLEYRVNFVIYSLLSIFWAFFFIFTAGLILGHVDSIGGWSKNEVLLLTATNTLFSSLLWFFVFPSLNEFSELIRKGNLDFSLTKPVNSRFLISIHRFDFNPFVRIVFIILFIANIAGSLSQNIGLGQIAIYWLMLCLGMIIFYNLFYSITVLNIWFVSIFNLEDFFSSVMETGRYPLNIYKNVFGIIFSFFIPIGFIATFPVQALLGRLSFVNVLFAIFLVIISSILSQYFWNFALKRYSSASS</sequence>
<feature type="transmembrane region" description="Helical" evidence="1">
    <location>
        <begin position="119"/>
        <end position="137"/>
    </location>
</feature>